<gene>
    <name evidence="10" type="ORF">BST96_08925</name>
</gene>
<dbReference type="InterPro" id="IPR011622">
    <property type="entry name" value="7TMR_DISM_rcpt_extracell_dom2"/>
</dbReference>
<dbReference type="InterPro" id="IPR036097">
    <property type="entry name" value="HisK_dim/P_sf"/>
</dbReference>
<evidence type="ECO:0000256" key="4">
    <source>
        <dbReference type="ARBA" id="ARBA00023012"/>
    </source>
</evidence>
<feature type="transmembrane region" description="Helical" evidence="6">
    <location>
        <begin position="255"/>
        <end position="276"/>
    </location>
</feature>
<dbReference type="PROSITE" id="PS50110">
    <property type="entry name" value="RESPONSE_REGULATORY"/>
    <property type="match status" value="1"/>
</dbReference>
<name>A0A1X9NCT2_9GAMM</name>
<proteinExistence type="predicted"/>
<feature type="transmembrane region" description="Helical" evidence="6">
    <location>
        <begin position="310"/>
        <end position="333"/>
    </location>
</feature>
<sequence length="786" mass="88266">MYTLLSTLLISLVLAGLTPSLWAGQQTVPAVPLYEDRDISLGLSVVYLEDKDKRLSAPQLIRDFDQFNWQRANDKAVTIGNLDSTFWFSTTIKAPANHRDWFIRISHAGLNLIDSWIILEDQVVAQHQLGSQLPFEQRPFLDSNFVIPVSLQAHQEYQLLFRVSMNGLLDFPLNISSAKPYAEQLSSSNMQLGIYYGIAIIMALYNLVIFIYSRELSYLFYVCFIGSLATFLAIIEGSAFRYLWPNYPQLNDYALPFYAGLTQLFATIFTESFLNIRKHSQRLFTLLLIVGCLNLGAVLSSLLFTTEIAFFISSISGIFTFPLLLFAGSYMWYRGQYYARYFCLSWGLLCFFCLWITIIALGIVPWEINNIWELFRIASTIEMVLLALALAARIDFLSRKEEQSRAESEAKTQFIAQISHELRTPMNGILGMSALLRDHLKDKQSIHFNNVIYQSGLALLGIINDVLDAAKIDADKLETEKIPFSLTNLCEQSLYVIEPQSMVKSLVVTSEIDNSIPPTVIGDPNRIRQVLLNLLSNAAKFTDKGSITLTAKNLGHDSVRITVTDTGSGIDKADLKGLFTPYTQQSSVEQKSKGTGLGLYICKKLVEVMGGTIDFDSTEGQGSSFWFELPLPASDLTPIPLAGQLDEAVISSHKQEKSLTILVAEDNAANQLVINKLLEKMGHQVTIVNNGEEAVHSITDNNKPYDLVLMDCEMPVMDGYEACEKIRQFEQDSQLNAIPIIALTAHAMSEYRERCMQAGMNEVLTKPVRALTLQQTLQRYSKMLEL</sequence>
<dbReference type="InterPro" id="IPR036890">
    <property type="entry name" value="HATPase_C_sf"/>
</dbReference>
<keyword evidence="7" id="KW-0732">Signal</keyword>
<evidence type="ECO:0000256" key="6">
    <source>
        <dbReference type="SAM" id="Phobius"/>
    </source>
</evidence>
<evidence type="ECO:0000259" key="9">
    <source>
        <dbReference type="PROSITE" id="PS50110"/>
    </source>
</evidence>
<keyword evidence="4" id="KW-0902">Two-component regulatory system</keyword>
<evidence type="ECO:0000256" key="7">
    <source>
        <dbReference type="SAM" id="SignalP"/>
    </source>
</evidence>
<dbReference type="CDD" id="cd17546">
    <property type="entry name" value="REC_hyHK_CKI1_RcsC-like"/>
    <property type="match status" value="1"/>
</dbReference>
<dbReference type="InterPro" id="IPR005467">
    <property type="entry name" value="His_kinase_dom"/>
</dbReference>
<dbReference type="CDD" id="cd16922">
    <property type="entry name" value="HATPase_EvgS-ArcB-TorS-like"/>
    <property type="match status" value="1"/>
</dbReference>
<reference evidence="10 11" key="1">
    <citation type="submission" date="2016-11" db="EMBL/GenBank/DDBJ databases">
        <title>Trade-off between light-utilization and light-protection in marine flavobacteria.</title>
        <authorList>
            <person name="Kumagai Y."/>
        </authorList>
    </citation>
    <scope>NUCLEOTIDE SEQUENCE [LARGE SCALE GENOMIC DNA]</scope>
    <source>
        <strain evidence="10 11">NBRC 107125</strain>
    </source>
</reference>
<evidence type="ECO:0000256" key="2">
    <source>
        <dbReference type="ARBA" id="ARBA00012438"/>
    </source>
</evidence>
<dbReference type="SUPFAM" id="SSF52172">
    <property type="entry name" value="CheY-like"/>
    <property type="match status" value="1"/>
</dbReference>
<dbReference type="SUPFAM" id="SSF47384">
    <property type="entry name" value="Homodimeric domain of signal transducing histidine kinase"/>
    <property type="match status" value="1"/>
</dbReference>
<dbReference type="FunFam" id="3.30.565.10:FF:000010">
    <property type="entry name" value="Sensor histidine kinase RcsC"/>
    <property type="match status" value="1"/>
</dbReference>
<dbReference type="SMART" id="SM00387">
    <property type="entry name" value="HATPase_c"/>
    <property type="match status" value="1"/>
</dbReference>
<dbReference type="PRINTS" id="PR00344">
    <property type="entry name" value="BCTRLSENSOR"/>
</dbReference>
<dbReference type="PROSITE" id="PS50109">
    <property type="entry name" value="HIS_KIN"/>
    <property type="match status" value="1"/>
</dbReference>
<dbReference type="STRING" id="716816.BST96_08925"/>
<dbReference type="Pfam" id="PF00512">
    <property type="entry name" value="HisKA"/>
    <property type="match status" value="1"/>
</dbReference>
<dbReference type="InterPro" id="IPR003594">
    <property type="entry name" value="HATPase_dom"/>
</dbReference>
<feature type="transmembrane region" description="Helical" evidence="6">
    <location>
        <begin position="283"/>
        <end position="304"/>
    </location>
</feature>
<dbReference type="CDD" id="cd00082">
    <property type="entry name" value="HisKA"/>
    <property type="match status" value="1"/>
</dbReference>
<feature type="domain" description="Response regulatory" evidence="9">
    <location>
        <begin position="660"/>
        <end position="781"/>
    </location>
</feature>
<dbReference type="OrthoDB" id="6187449at2"/>
<dbReference type="KEGG" id="osg:BST96_08925"/>
<keyword evidence="3 5" id="KW-0597">Phosphoprotein</keyword>
<dbReference type="EC" id="2.7.13.3" evidence="2"/>
<feature type="modified residue" description="4-aspartylphosphate" evidence="5">
    <location>
        <position position="711"/>
    </location>
</feature>
<evidence type="ECO:0000256" key="1">
    <source>
        <dbReference type="ARBA" id="ARBA00000085"/>
    </source>
</evidence>
<dbReference type="SMART" id="SM00448">
    <property type="entry name" value="REC"/>
    <property type="match status" value="1"/>
</dbReference>
<dbReference type="SMART" id="SM00388">
    <property type="entry name" value="HisKA"/>
    <property type="match status" value="1"/>
</dbReference>
<feature type="domain" description="Histidine kinase" evidence="8">
    <location>
        <begin position="417"/>
        <end position="633"/>
    </location>
</feature>
<dbReference type="Pfam" id="PF07696">
    <property type="entry name" value="7TMR-DISMED2"/>
    <property type="match status" value="1"/>
</dbReference>
<keyword evidence="6" id="KW-0472">Membrane</keyword>
<dbReference type="InterPro" id="IPR001789">
    <property type="entry name" value="Sig_transdc_resp-reg_receiver"/>
</dbReference>
<organism evidence="10 11">
    <name type="scientific">Oceanicoccus sagamiensis</name>
    <dbReference type="NCBI Taxonomy" id="716816"/>
    <lineage>
        <taxon>Bacteria</taxon>
        <taxon>Pseudomonadati</taxon>
        <taxon>Pseudomonadota</taxon>
        <taxon>Gammaproteobacteria</taxon>
        <taxon>Cellvibrionales</taxon>
        <taxon>Spongiibacteraceae</taxon>
        <taxon>Oceanicoccus</taxon>
    </lineage>
</organism>
<dbReference type="Gene3D" id="3.30.565.10">
    <property type="entry name" value="Histidine kinase-like ATPase, C-terminal domain"/>
    <property type="match status" value="1"/>
</dbReference>
<evidence type="ECO:0000256" key="3">
    <source>
        <dbReference type="ARBA" id="ARBA00022553"/>
    </source>
</evidence>
<dbReference type="SUPFAM" id="SSF55874">
    <property type="entry name" value="ATPase domain of HSP90 chaperone/DNA topoisomerase II/histidine kinase"/>
    <property type="match status" value="1"/>
</dbReference>
<feature type="transmembrane region" description="Helical" evidence="6">
    <location>
        <begin position="193"/>
        <end position="211"/>
    </location>
</feature>
<dbReference type="InterPro" id="IPR004358">
    <property type="entry name" value="Sig_transdc_His_kin-like_C"/>
</dbReference>
<keyword evidence="6" id="KW-0812">Transmembrane</keyword>
<keyword evidence="6" id="KW-1133">Transmembrane helix</keyword>
<evidence type="ECO:0000313" key="11">
    <source>
        <dbReference type="Proteomes" id="UP000193450"/>
    </source>
</evidence>
<dbReference type="Pfam" id="PF00072">
    <property type="entry name" value="Response_reg"/>
    <property type="match status" value="1"/>
</dbReference>
<feature type="transmembrane region" description="Helical" evidence="6">
    <location>
        <begin position="345"/>
        <end position="368"/>
    </location>
</feature>
<dbReference type="InterPro" id="IPR011623">
    <property type="entry name" value="7TMR_DISM_rcpt_extracell_dom1"/>
</dbReference>
<dbReference type="Pfam" id="PF02518">
    <property type="entry name" value="HATPase_c"/>
    <property type="match status" value="1"/>
</dbReference>
<dbReference type="Gene3D" id="2.60.40.2380">
    <property type="match status" value="1"/>
</dbReference>
<dbReference type="Gene3D" id="1.10.287.130">
    <property type="match status" value="1"/>
</dbReference>
<evidence type="ECO:0000259" key="8">
    <source>
        <dbReference type="PROSITE" id="PS50109"/>
    </source>
</evidence>
<feature type="chain" id="PRO_5011965303" description="histidine kinase" evidence="7">
    <location>
        <begin position="24"/>
        <end position="786"/>
    </location>
</feature>
<dbReference type="PANTHER" id="PTHR45339">
    <property type="entry name" value="HYBRID SIGNAL TRANSDUCTION HISTIDINE KINASE J"/>
    <property type="match status" value="1"/>
</dbReference>
<dbReference type="Gene3D" id="3.40.50.2300">
    <property type="match status" value="1"/>
</dbReference>
<protein>
    <recommendedName>
        <fullName evidence="2">histidine kinase</fullName>
        <ecNumber evidence="2">2.7.13.3</ecNumber>
    </recommendedName>
</protein>
<evidence type="ECO:0000256" key="5">
    <source>
        <dbReference type="PROSITE-ProRule" id="PRU00169"/>
    </source>
</evidence>
<comment type="catalytic activity">
    <reaction evidence="1">
        <text>ATP + protein L-histidine = ADP + protein N-phospho-L-histidine.</text>
        <dbReference type="EC" id="2.7.13.3"/>
    </reaction>
</comment>
<dbReference type="GO" id="GO:0000155">
    <property type="term" value="F:phosphorelay sensor kinase activity"/>
    <property type="evidence" value="ECO:0007669"/>
    <property type="project" value="InterPro"/>
</dbReference>
<feature type="signal peptide" evidence="7">
    <location>
        <begin position="1"/>
        <end position="23"/>
    </location>
</feature>
<dbReference type="InterPro" id="IPR011006">
    <property type="entry name" value="CheY-like_superfamily"/>
</dbReference>
<dbReference type="Proteomes" id="UP000193450">
    <property type="component" value="Chromosome"/>
</dbReference>
<dbReference type="EMBL" id="CP019343">
    <property type="protein sequence ID" value="ARN74232.1"/>
    <property type="molecule type" value="Genomic_DNA"/>
</dbReference>
<evidence type="ECO:0000313" key="10">
    <source>
        <dbReference type="EMBL" id="ARN74232.1"/>
    </source>
</evidence>
<dbReference type="InterPro" id="IPR003661">
    <property type="entry name" value="HisK_dim/P_dom"/>
</dbReference>
<dbReference type="PANTHER" id="PTHR45339:SF1">
    <property type="entry name" value="HYBRID SIGNAL TRANSDUCTION HISTIDINE KINASE J"/>
    <property type="match status" value="1"/>
</dbReference>
<dbReference type="AlphaFoldDB" id="A0A1X9NCT2"/>
<dbReference type="RefSeq" id="WP_085758369.1">
    <property type="nucleotide sequence ID" value="NZ_CP019343.1"/>
</dbReference>
<keyword evidence="11" id="KW-1185">Reference proteome</keyword>
<dbReference type="Pfam" id="PF07695">
    <property type="entry name" value="7TMR-DISM_7TM"/>
    <property type="match status" value="1"/>
</dbReference>
<feature type="transmembrane region" description="Helical" evidence="6">
    <location>
        <begin position="218"/>
        <end position="235"/>
    </location>
</feature>
<accession>A0A1X9NCT2</accession>